<feature type="transmembrane region" description="Helical" evidence="7">
    <location>
        <begin position="175"/>
        <end position="194"/>
    </location>
</feature>
<evidence type="ECO:0000256" key="6">
    <source>
        <dbReference type="ARBA" id="ARBA00023136"/>
    </source>
</evidence>
<evidence type="ECO:0000313" key="10">
    <source>
        <dbReference type="Proteomes" id="UP000805614"/>
    </source>
</evidence>
<evidence type="ECO:0000256" key="4">
    <source>
        <dbReference type="ARBA" id="ARBA00022692"/>
    </source>
</evidence>
<name>A0ABR7LNX6_9ACTN</name>
<evidence type="ECO:0000256" key="5">
    <source>
        <dbReference type="ARBA" id="ARBA00022989"/>
    </source>
</evidence>
<feature type="transmembrane region" description="Helical" evidence="7">
    <location>
        <begin position="136"/>
        <end position="163"/>
    </location>
</feature>
<dbReference type="Gene3D" id="1.10.3720.10">
    <property type="entry name" value="MetI-like"/>
    <property type="match status" value="1"/>
</dbReference>
<dbReference type="SUPFAM" id="SSF161098">
    <property type="entry name" value="MetI-like"/>
    <property type="match status" value="1"/>
</dbReference>
<dbReference type="PANTHER" id="PTHR43163:SF6">
    <property type="entry name" value="DIPEPTIDE TRANSPORT SYSTEM PERMEASE PROTEIN DPPB-RELATED"/>
    <property type="match status" value="1"/>
</dbReference>
<dbReference type="Proteomes" id="UP000805614">
    <property type="component" value="Unassembled WGS sequence"/>
</dbReference>
<feature type="domain" description="ABC transmembrane type-1" evidence="8">
    <location>
        <begin position="97"/>
        <end position="300"/>
    </location>
</feature>
<gene>
    <name evidence="9" type="ORF">HKK74_13125</name>
</gene>
<dbReference type="InterPro" id="IPR035906">
    <property type="entry name" value="MetI-like_sf"/>
</dbReference>
<protein>
    <submittedName>
        <fullName evidence="9">ABC transporter permease</fullName>
    </submittedName>
</protein>
<keyword evidence="10" id="KW-1185">Reference proteome</keyword>
<dbReference type="RefSeq" id="WP_187243451.1">
    <property type="nucleotide sequence ID" value="NZ_BAAAOK010000009.1"/>
</dbReference>
<reference evidence="9 10" key="1">
    <citation type="submission" date="2020-06" db="EMBL/GenBank/DDBJ databases">
        <title>Actinomadura xiongansis sp. nov., isolated from soil of Baiyangdian.</title>
        <authorList>
            <person name="Zhang X."/>
        </authorList>
    </citation>
    <scope>NUCLEOTIDE SEQUENCE [LARGE SCALE GENOMIC DNA]</scope>
    <source>
        <strain evidence="9 10">HBUM206468</strain>
    </source>
</reference>
<proteinExistence type="inferred from homology"/>
<feature type="transmembrane region" description="Helical" evidence="7">
    <location>
        <begin position="103"/>
        <end position="124"/>
    </location>
</feature>
<evidence type="ECO:0000259" key="8">
    <source>
        <dbReference type="PROSITE" id="PS50928"/>
    </source>
</evidence>
<keyword evidence="3" id="KW-1003">Cell membrane</keyword>
<sequence>MTFAVSRALGAAFALLVVSVLTFSLTSLAPGDPAEELLRRGGIQPTQASVAALRAELGLDRPAAVQYLGWLHGVLRGDFGRSYADGTPVAAQILSRVPATLRLAGAGFLIAVALAVPMAVRAQIRPHTALGRITRALTSAIAAVPPYVVGILLVSVLAVELRILPTGGDATADGVILPGLTLGVATAAPLMRLLRSELAAVDGSPFMALARAKGLTVRRAIVLHALPAAAPGAISAAGVALIELVGGAVVVETLFNWPGVGQLAVTAVRQRDIPMVQGYVLFAAMATLLVLVLADVCVALVDPRLRDKSR</sequence>
<dbReference type="Pfam" id="PF19300">
    <property type="entry name" value="BPD_transp_1_N"/>
    <property type="match status" value="1"/>
</dbReference>
<dbReference type="Pfam" id="PF00528">
    <property type="entry name" value="BPD_transp_1"/>
    <property type="match status" value="1"/>
</dbReference>
<evidence type="ECO:0000256" key="1">
    <source>
        <dbReference type="ARBA" id="ARBA00004651"/>
    </source>
</evidence>
<keyword evidence="5 7" id="KW-1133">Transmembrane helix</keyword>
<evidence type="ECO:0000256" key="2">
    <source>
        <dbReference type="ARBA" id="ARBA00022448"/>
    </source>
</evidence>
<evidence type="ECO:0000313" key="9">
    <source>
        <dbReference type="EMBL" id="MBC6466440.1"/>
    </source>
</evidence>
<feature type="transmembrane region" description="Helical" evidence="7">
    <location>
        <begin position="221"/>
        <end position="242"/>
    </location>
</feature>
<dbReference type="InterPro" id="IPR045621">
    <property type="entry name" value="BPD_transp_1_N"/>
</dbReference>
<evidence type="ECO:0000256" key="7">
    <source>
        <dbReference type="RuleBase" id="RU363032"/>
    </source>
</evidence>
<comment type="caution">
    <text evidence="9">The sequence shown here is derived from an EMBL/GenBank/DDBJ whole genome shotgun (WGS) entry which is preliminary data.</text>
</comment>
<dbReference type="CDD" id="cd06261">
    <property type="entry name" value="TM_PBP2"/>
    <property type="match status" value="1"/>
</dbReference>
<comment type="subcellular location">
    <subcellularLocation>
        <location evidence="1 7">Cell membrane</location>
        <topology evidence="1 7">Multi-pass membrane protein</topology>
    </subcellularLocation>
</comment>
<accession>A0ABR7LNX6</accession>
<keyword evidence="2 7" id="KW-0813">Transport</keyword>
<dbReference type="PROSITE" id="PS50928">
    <property type="entry name" value="ABC_TM1"/>
    <property type="match status" value="1"/>
</dbReference>
<dbReference type="EMBL" id="JABVEC010000008">
    <property type="protein sequence ID" value="MBC6466440.1"/>
    <property type="molecule type" value="Genomic_DNA"/>
</dbReference>
<keyword evidence="6 7" id="KW-0472">Membrane</keyword>
<comment type="similarity">
    <text evidence="7">Belongs to the binding-protein-dependent transport system permease family.</text>
</comment>
<organism evidence="9 10">
    <name type="scientific">Actinomadura alba</name>
    <dbReference type="NCBI Taxonomy" id="406431"/>
    <lineage>
        <taxon>Bacteria</taxon>
        <taxon>Bacillati</taxon>
        <taxon>Actinomycetota</taxon>
        <taxon>Actinomycetes</taxon>
        <taxon>Streptosporangiales</taxon>
        <taxon>Thermomonosporaceae</taxon>
        <taxon>Actinomadura</taxon>
    </lineage>
</organism>
<evidence type="ECO:0000256" key="3">
    <source>
        <dbReference type="ARBA" id="ARBA00022475"/>
    </source>
</evidence>
<dbReference type="PANTHER" id="PTHR43163">
    <property type="entry name" value="DIPEPTIDE TRANSPORT SYSTEM PERMEASE PROTEIN DPPB-RELATED"/>
    <property type="match status" value="1"/>
</dbReference>
<keyword evidence="4 7" id="KW-0812">Transmembrane</keyword>
<feature type="transmembrane region" description="Helical" evidence="7">
    <location>
        <begin position="279"/>
        <end position="301"/>
    </location>
</feature>
<dbReference type="InterPro" id="IPR000515">
    <property type="entry name" value="MetI-like"/>
</dbReference>